<dbReference type="PANTHER" id="PTHR10492">
    <property type="match status" value="1"/>
</dbReference>
<dbReference type="Proteomes" id="UP000299102">
    <property type="component" value="Unassembled WGS sequence"/>
</dbReference>
<dbReference type="PANTHER" id="PTHR10492:SF57">
    <property type="entry name" value="ATP-DEPENDENT DNA HELICASE"/>
    <property type="match status" value="1"/>
</dbReference>
<dbReference type="AlphaFoldDB" id="A0A4C1Y9A8"/>
<comment type="caution">
    <text evidence="1">The sequence shown here is derived from an EMBL/GenBank/DDBJ whole genome shotgun (WGS) entry which is preliminary data.</text>
</comment>
<evidence type="ECO:0000313" key="2">
    <source>
        <dbReference type="Proteomes" id="UP000299102"/>
    </source>
</evidence>
<sequence length="186" mass="21460">MIHSPCGAFNNNSPCVSDGKWTKRYPRNLVSDTITGNDGYPLYRRRLVEDGGKTIALKVRNVDIEVYNLWVVLYSPLLSNTFKAHINVEYCNSVKSIKYICKYVSKGSDMAVFGVGKVAARLVEINQYQLGRYISSNEAVWHILSFPIHKRYPIAVHLRGILRMNSACTSQQLMYVQEHWFYRQQF</sequence>
<protein>
    <submittedName>
        <fullName evidence="1">Uncharacterized protein</fullName>
    </submittedName>
</protein>
<dbReference type="OrthoDB" id="1728974at2759"/>
<dbReference type="STRING" id="151549.A0A4C1Y9A8"/>
<gene>
    <name evidence="1" type="ORF">EVAR_38256_1</name>
</gene>
<name>A0A4C1Y9A8_EUMVA</name>
<reference evidence="1 2" key="1">
    <citation type="journal article" date="2019" name="Commun. Biol.">
        <title>The bagworm genome reveals a unique fibroin gene that provides high tensile strength.</title>
        <authorList>
            <person name="Kono N."/>
            <person name="Nakamura H."/>
            <person name="Ohtoshi R."/>
            <person name="Tomita M."/>
            <person name="Numata K."/>
            <person name="Arakawa K."/>
        </authorList>
    </citation>
    <scope>NUCLEOTIDE SEQUENCE [LARGE SCALE GENOMIC DNA]</scope>
</reference>
<accession>A0A4C1Y9A8</accession>
<keyword evidence="2" id="KW-1185">Reference proteome</keyword>
<organism evidence="1 2">
    <name type="scientific">Eumeta variegata</name>
    <name type="common">Bagworm moth</name>
    <name type="synonym">Eumeta japonica</name>
    <dbReference type="NCBI Taxonomy" id="151549"/>
    <lineage>
        <taxon>Eukaryota</taxon>
        <taxon>Metazoa</taxon>
        <taxon>Ecdysozoa</taxon>
        <taxon>Arthropoda</taxon>
        <taxon>Hexapoda</taxon>
        <taxon>Insecta</taxon>
        <taxon>Pterygota</taxon>
        <taxon>Neoptera</taxon>
        <taxon>Endopterygota</taxon>
        <taxon>Lepidoptera</taxon>
        <taxon>Glossata</taxon>
        <taxon>Ditrysia</taxon>
        <taxon>Tineoidea</taxon>
        <taxon>Psychidae</taxon>
        <taxon>Oiketicinae</taxon>
        <taxon>Eumeta</taxon>
    </lineage>
</organism>
<proteinExistence type="predicted"/>
<evidence type="ECO:0000313" key="1">
    <source>
        <dbReference type="EMBL" id="GBP71923.1"/>
    </source>
</evidence>
<dbReference type="EMBL" id="BGZK01001126">
    <property type="protein sequence ID" value="GBP71923.1"/>
    <property type="molecule type" value="Genomic_DNA"/>
</dbReference>